<dbReference type="EMBL" id="JACXSI010000070">
    <property type="protein sequence ID" value="MBD3110480.1"/>
    <property type="molecule type" value="Genomic_DNA"/>
</dbReference>
<dbReference type="InterPro" id="IPR010379">
    <property type="entry name" value="EzrA"/>
</dbReference>
<comment type="caution">
    <text evidence="9">The sequence shown here is derived from an EMBL/GenBank/DDBJ whole genome shotgun (WGS) entry which is preliminary data.</text>
</comment>
<dbReference type="GO" id="GO:0005940">
    <property type="term" value="C:septin ring"/>
    <property type="evidence" value="ECO:0007669"/>
    <property type="project" value="InterPro"/>
</dbReference>
<keyword evidence="10" id="KW-1185">Reference proteome</keyword>
<evidence type="ECO:0000313" key="9">
    <source>
        <dbReference type="EMBL" id="MBD3110480.1"/>
    </source>
</evidence>
<keyword evidence="1 8" id="KW-0132">Cell division</keyword>
<keyword evidence="7 8" id="KW-0131">Cell cycle</keyword>
<evidence type="ECO:0000313" key="10">
    <source>
        <dbReference type="Proteomes" id="UP000602076"/>
    </source>
</evidence>
<evidence type="ECO:0000256" key="2">
    <source>
        <dbReference type="ARBA" id="ARBA00022692"/>
    </source>
</evidence>
<dbReference type="GO" id="GO:0000921">
    <property type="term" value="P:septin ring assembly"/>
    <property type="evidence" value="ECO:0007669"/>
    <property type="project" value="InterPro"/>
</dbReference>
<dbReference type="Pfam" id="PF06160">
    <property type="entry name" value="EzrA"/>
    <property type="match status" value="1"/>
</dbReference>
<evidence type="ECO:0000256" key="7">
    <source>
        <dbReference type="ARBA" id="ARBA00023306"/>
    </source>
</evidence>
<evidence type="ECO:0000256" key="8">
    <source>
        <dbReference type="HAMAP-Rule" id="MF_00728"/>
    </source>
</evidence>
<evidence type="ECO:0000256" key="6">
    <source>
        <dbReference type="ARBA" id="ARBA00023210"/>
    </source>
</evidence>
<feature type="coiled-coil region" evidence="8">
    <location>
        <begin position="105"/>
        <end position="132"/>
    </location>
</feature>
<sequence>MEIVIGLFVVILAGIVMGYFFKKKKYTDIDRLEEWKLQIVNRPVLEELSKVKQLNMTGETEEMFEKWRDEWDEVITIDLPGVEELLFDAEECIDKYRFSQSKAIQKSISDKLKEIENKIQCIIDELNELVGSEEKNRIEMEDFKESYRIAKKQLLAHRHAYGKAANHLERQLEEVVAIFSSFEEATENGNYLHARELVLKIRASMKDFEEKMKCIPDLFVECQSYLPGELTDLRNGYLEMVESGYVLDHIDLASQMVSIEKTLQEYVENIEKAEIEEVQKGLDDVKDQINHLYELFEKEAASKQYIFKQRDVVMDRVSEVTFNNNRLKVDLISIQASYHLSEEDVKLQKKFEKQISTISKQYEQIRMKIDENTLGASILADDMKELEKSLEAVKSEQDAFIQKIGDLRKDELEAKEAIKELRMKLNQSIKWFSKHNVPGVPEHIKAHLEKTNEAIEDVELKLNETPLDMASVIIFLEKAVSMVDQYIETVKELIETMLLAEKVIQYTNRYRSRNAGILEALLTAENDFRNFEYESALETAATVLEKVEPGSIQAMQIKLEFEE</sequence>
<dbReference type="RefSeq" id="WP_191000016.1">
    <property type="nucleotide sequence ID" value="NZ_JACXSI010000070.1"/>
</dbReference>
<keyword evidence="5 8" id="KW-0472">Membrane</keyword>
<name>A0A927HC57_9BACI</name>
<keyword evidence="3 8" id="KW-1133">Transmembrane helix</keyword>
<comment type="function">
    <text evidence="8">Negative regulator of FtsZ ring formation; modulates the frequency and position of FtsZ ring formation. Inhibits FtsZ ring formation at polar sites. Interacts either with FtsZ or with one of its binding partners to promote depolymerization.</text>
</comment>
<evidence type="ECO:0000256" key="4">
    <source>
        <dbReference type="ARBA" id="ARBA00023054"/>
    </source>
</evidence>
<keyword evidence="4 8" id="KW-0175">Coiled coil</keyword>
<feature type="coiled-coil region" evidence="8">
    <location>
        <begin position="376"/>
        <end position="424"/>
    </location>
</feature>
<comment type="subcellular location">
    <subcellularLocation>
        <location evidence="8">Cell membrane</location>
        <topology evidence="8">Single-pass membrane protein</topology>
    </subcellularLocation>
    <text evidence="8">Colocalized with FtsZ to the nascent septal site.</text>
</comment>
<dbReference type="AlphaFoldDB" id="A0A927HC57"/>
<dbReference type="GO" id="GO:0005886">
    <property type="term" value="C:plasma membrane"/>
    <property type="evidence" value="ECO:0007669"/>
    <property type="project" value="UniProtKB-SubCell"/>
</dbReference>
<dbReference type="HAMAP" id="MF_00728">
    <property type="entry name" value="EzrA"/>
    <property type="match status" value="1"/>
</dbReference>
<evidence type="ECO:0000256" key="3">
    <source>
        <dbReference type="ARBA" id="ARBA00022989"/>
    </source>
</evidence>
<gene>
    <name evidence="8 9" type="primary">ezrA</name>
    <name evidence="9" type="ORF">IEO70_19315</name>
</gene>
<keyword evidence="6 8" id="KW-0717">Septation</keyword>
<feature type="topological domain" description="Extracellular" evidence="8">
    <location>
        <begin position="1"/>
        <end position="2"/>
    </location>
</feature>
<keyword evidence="8" id="KW-1003">Cell membrane</keyword>
<dbReference type="GO" id="GO:0000917">
    <property type="term" value="P:division septum assembly"/>
    <property type="evidence" value="ECO:0007669"/>
    <property type="project" value="UniProtKB-KW"/>
</dbReference>
<evidence type="ECO:0000256" key="5">
    <source>
        <dbReference type="ARBA" id="ARBA00023136"/>
    </source>
</evidence>
<comment type="similarity">
    <text evidence="8">Belongs to the EzrA family.</text>
</comment>
<accession>A0A927HC57</accession>
<protein>
    <recommendedName>
        <fullName evidence="8">Septation ring formation regulator EzrA</fullName>
    </recommendedName>
</protein>
<proteinExistence type="inferred from homology"/>
<evidence type="ECO:0000256" key="1">
    <source>
        <dbReference type="ARBA" id="ARBA00022618"/>
    </source>
</evidence>
<organism evidence="9 10">
    <name type="scientific">Peribacillus faecalis</name>
    <dbReference type="NCBI Taxonomy" id="2772559"/>
    <lineage>
        <taxon>Bacteria</taxon>
        <taxon>Bacillati</taxon>
        <taxon>Bacillota</taxon>
        <taxon>Bacilli</taxon>
        <taxon>Bacillales</taxon>
        <taxon>Bacillaceae</taxon>
        <taxon>Peribacillus</taxon>
    </lineage>
</organism>
<feature type="topological domain" description="Cytoplasmic" evidence="8">
    <location>
        <begin position="22"/>
        <end position="563"/>
    </location>
</feature>
<reference evidence="9" key="1">
    <citation type="submission" date="2020-09" db="EMBL/GenBank/DDBJ databases">
        <title>Bacillus faecalis sp. nov., a moderately halophilic bacterium isolated from cow faeces.</title>
        <authorList>
            <person name="Jiang L."/>
            <person name="Lee J."/>
        </authorList>
    </citation>
    <scope>NUCLEOTIDE SEQUENCE</scope>
    <source>
        <strain evidence="9">AGMB 02131</strain>
    </source>
</reference>
<dbReference type="Proteomes" id="UP000602076">
    <property type="component" value="Unassembled WGS sequence"/>
</dbReference>
<keyword evidence="2 8" id="KW-0812">Transmembrane</keyword>
<dbReference type="NCBIfam" id="NF003413">
    <property type="entry name" value="PRK04778.1-7"/>
    <property type="match status" value="1"/>
</dbReference>